<evidence type="ECO:0000256" key="3">
    <source>
        <dbReference type="SAM" id="Coils"/>
    </source>
</evidence>
<name>A0AAE3TC54_9BACT</name>
<comment type="caution">
    <text evidence="4">The sequence shown here is derived from an EMBL/GenBank/DDBJ whole genome shotgun (WGS) entry which is preliminary data.</text>
</comment>
<keyword evidence="5" id="KW-1185">Reference proteome</keyword>
<organism evidence="4 5">
    <name type="scientific">Stygiobacter electus</name>
    <dbReference type="NCBI Taxonomy" id="3032292"/>
    <lineage>
        <taxon>Bacteria</taxon>
        <taxon>Pseudomonadati</taxon>
        <taxon>Ignavibacteriota</taxon>
        <taxon>Ignavibacteria</taxon>
        <taxon>Ignavibacteriales</taxon>
        <taxon>Melioribacteraceae</taxon>
        <taxon>Stygiobacter</taxon>
    </lineage>
</organism>
<dbReference type="GO" id="GO:0030527">
    <property type="term" value="F:structural constituent of chromatin"/>
    <property type="evidence" value="ECO:0007669"/>
    <property type="project" value="InterPro"/>
</dbReference>
<evidence type="ECO:0000313" key="4">
    <source>
        <dbReference type="EMBL" id="MDF1611535.1"/>
    </source>
</evidence>
<accession>A0AAE3TC54</accession>
<evidence type="ECO:0000256" key="1">
    <source>
        <dbReference type="ARBA" id="ARBA00002333"/>
    </source>
</evidence>
<dbReference type="AlphaFoldDB" id="A0AAE3TC54"/>
<dbReference type="GO" id="GO:0003677">
    <property type="term" value="F:DNA binding"/>
    <property type="evidence" value="ECO:0007669"/>
    <property type="project" value="InterPro"/>
</dbReference>
<protein>
    <submittedName>
        <fullName evidence="4">Histone H1</fullName>
    </submittedName>
</protein>
<reference evidence="4" key="1">
    <citation type="submission" date="2023-03" db="EMBL/GenBank/DDBJ databases">
        <title>Stygiobacter electus gen. nov., sp. nov., facultatively anaerobic thermotolerant bacterium of the class Ignavibacteria from a well of Yessentuki mineral water deposit.</title>
        <authorList>
            <person name="Podosokorskaya O.A."/>
            <person name="Elcheninov A.G."/>
            <person name="Petrova N.F."/>
            <person name="Zavarzina D.G."/>
            <person name="Kublanov I.V."/>
            <person name="Merkel A.Y."/>
        </authorList>
    </citation>
    <scope>NUCLEOTIDE SEQUENCE</scope>
    <source>
        <strain evidence="4">09-Me</strain>
    </source>
</reference>
<dbReference type="EMBL" id="JARGDL010000004">
    <property type="protein sequence ID" value="MDF1611535.1"/>
    <property type="molecule type" value="Genomic_DNA"/>
</dbReference>
<gene>
    <name evidence="4" type="ORF">P0M35_05190</name>
</gene>
<dbReference type="RefSeq" id="WP_321535301.1">
    <property type="nucleotide sequence ID" value="NZ_JARGDL010000004.1"/>
</dbReference>
<evidence type="ECO:0000313" key="5">
    <source>
        <dbReference type="Proteomes" id="UP001221302"/>
    </source>
</evidence>
<keyword evidence="3" id="KW-0175">Coiled coil</keyword>
<evidence type="ECO:0000256" key="2">
    <source>
        <dbReference type="ARBA" id="ARBA00008424"/>
    </source>
</evidence>
<feature type="coiled-coil region" evidence="3">
    <location>
        <begin position="38"/>
        <end position="65"/>
    </location>
</feature>
<dbReference type="InterPro" id="IPR010886">
    <property type="entry name" value="Hc1"/>
</dbReference>
<dbReference type="Proteomes" id="UP001221302">
    <property type="component" value="Unassembled WGS sequence"/>
</dbReference>
<sequence>MHEKYQALIDFIKSLEPDVEKFYTKGQSAAGTRLRKGLSDLKKKAQELRNDIQAVKASRKGAKNEN</sequence>
<dbReference type="Pfam" id="PF07432">
    <property type="entry name" value="Hc1"/>
    <property type="match status" value="1"/>
</dbReference>
<comment type="function">
    <text evidence="1">Might have a role analogous to that of eukaryotic histone proteins.</text>
</comment>
<proteinExistence type="inferred from homology"/>
<comment type="similarity">
    <text evidence="2">Belongs to the histone H1/H5 family. HCT subfamily.</text>
</comment>